<dbReference type="Proteomes" id="UP000078240">
    <property type="component" value="Unassembled WGS sequence"/>
</dbReference>
<dbReference type="AlphaFoldDB" id="A0A179H1M3"/>
<feature type="region of interest" description="Disordered" evidence="1">
    <location>
        <begin position="107"/>
        <end position="133"/>
    </location>
</feature>
<evidence type="ECO:0000313" key="4">
    <source>
        <dbReference type="EMBL" id="OAQ83588.1"/>
    </source>
</evidence>
<evidence type="ECO:0000256" key="1">
    <source>
        <dbReference type="SAM" id="MobiDB-lite"/>
    </source>
</evidence>
<dbReference type="EMBL" id="JAWRVI010000001">
    <property type="protein sequence ID" value="KAK4095335.1"/>
    <property type="molecule type" value="Genomic_DNA"/>
</dbReference>
<protein>
    <submittedName>
        <fullName evidence="4">Uncharacterized protein</fullName>
    </submittedName>
</protein>
<dbReference type="GeneID" id="28886658"/>
<dbReference type="KEGG" id="plj:28886658"/>
<evidence type="ECO:0000313" key="9">
    <source>
        <dbReference type="Proteomes" id="UP001287286"/>
    </source>
</evidence>
<evidence type="ECO:0000313" key="5">
    <source>
        <dbReference type="EMBL" id="OAQ90369.1"/>
    </source>
</evidence>
<feature type="signal peptide" evidence="2">
    <location>
        <begin position="1"/>
        <end position="17"/>
    </location>
</feature>
<comment type="caution">
    <text evidence="4">The sequence shown here is derived from an EMBL/GenBank/DDBJ whole genome shotgun (WGS) entry which is preliminary data.</text>
</comment>
<dbReference type="Proteomes" id="UP001287286">
    <property type="component" value="Unassembled WGS sequence"/>
</dbReference>
<name>A0A179H1M3_PURLI</name>
<dbReference type="Proteomes" id="UP000078340">
    <property type="component" value="Unassembled WGS sequence"/>
</dbReference>
<gene>
    <name evidence="6" type="ORF">PCL_05324</name>
    <name evidence="3" type="ORF">Purlil1_131</name>
    <name evidence="4" type="ORF">VFPBJ_02356</name>
    <name evidence="5" type="ORF">VFPFJ_04528</name>
</gene>
<reference evidence="3" key="4">
    <citation type="submission" date="2023-11" db="EMBL/GenBank/DDBJ databases">
        <authorList>
            <person name="Beijen E."/>
            <person name="Ohm R.A."/>
        </authorList>
    </citation>
    <scope>NUCLEOTIDE SEQUENCE</scope>
    <source>
        <strain evidence="3">CBS 150709</strain>
    </source>
</reference>
<keyword evidence="9" id="KW-1185">Reference proteome</keyword>
<evidence type="ECO:0000313" key="7">
    <source>
        <dbReference type="Proteomes" id="UP000078240"/>
    </source>
</evidence>
<organism evidence="4 7">
    <name type="scientific">Purpureocillium lilacinum</name>
    <name type="common">Paecilomyces lilacinus</name>
    <dbReference type="NCBI Taxonomy" id="33203"/>
    <lineage>
        <taxon>Eukaryota</taxon>
        <taxon>Fungi</taxon>
        <taxon>Dikarya</taxon>
        <taxon>Ascomycota</taxon>
        <taxon>Pezizomycotina</taxon>
        <taxon>Sordariomycetes</taxon>
        <taxon>Hypocreomycetidae</taxon>
        <taxon>Hypocreales</taxon>
        <taxon>Ophiocordycipitaceae</taxon>
        <taxon>Purpureocillium</taxon>
    </lineage>
</organism>
<evidence type="ECO:0000256" key="2">
    <source>
        <dbReference type="SAM" id="SignalP"/>
    </source>
</evidence>
<reference evidence="6 8" key="2">
    <citation type="journal article" date="2016" name="Front. Microbiol.">
        <title>Genome and transcriptome sequences reveal the specific parasitism of the nematophagous Purpureocillium lilacinum 36-1.</title>
        <authorList>
            <person name="Xie J."/>
            <person name="Li S."/>
            <person name="Mo C."/>
            <person name="Xiao X."/>
            <person name="Peng D."/>
            <person name="Wang G."/>
            <person name="Xiao Y."/>
        </authorList>
    </citation>
    <scope>NUCLEOTIDE SEQUENCE [LARGE SCALE GENOMIC DNA]</scope>
    <source>
        <strain evidence="6 8">36-1</strain>
    </source>
</reference>
<sequence length="133" mass="14019">MKPQLLLTSALAALALGTTNTAAAAAAAAQHDADAAKRCGRLGVMKIDPADLPAGVDPSEVRMCADHPLSPRNLWGYGDAMPGWFPWGVVDRVLDLYEGVMMTEQGAEAGREGESKMRDGHAFAGSRGRGREL</sequence>
<accession>A0A179H1M3</accession>
<dbReference type="EMBL" id="LCWV01000027">
    <property type="protein sequence ID" value="PWI66106.1"/>
    <property type="molecule type" value="Genomic_DNA"/>
</dbReference>
<dbReference type="OrthoDB" id="3660930at2759"/>
<dbReference type="EMBL" id="LSBI01000004">
    <property type="protein sequence ID" value="OAQ90369.1"/>
    <property type="molecule type" value="Genomic_DNA"/>
</dbReference>
<keyword evidence="2" id="KW-0732">Signal</keyword>
<feature type="chain" id="PRO_5008872806" evidence="2">
    <location>
        <begin position="18"/>
        <end position="133"/>
    </location>
</feature>
<evidence type="ECO:0000313" key="3">
    <source>
        <dbReference type="EMBL" id="KAK4095335.1"/>
    </source>
</evidence>
<reference evidence="4 7" key="3">
    <citation type="submission" date="2016-01" db="EMBL/GenBank/DDBJ databases">
        <title>Biosynthesis of antibiotic leucinostatins and their inhibition on Phytophthora in bio-control Purpureocillium lilacinum.</title>
        <authorList>
            <person name="Wang G."/>
            <person name="Liu Z."/>
            <person name="Lin R."/>
            <person name="Li E."/>
            <person name="Mao Z."/>
            <person name="Ling J."/>
            <person name="Yin W."/>
            <person name="Xie B."/>
        </authorList>
    </citation>
    <scope>NUCLEOTIDE SEQUENCE [LARGE SCALE GENOMIC DNA]</scope>
    <source>
        <strain evidence="4">PLBJ-1</strain>
        <strain evidence="5">PLFJ-1</strain>
    </source>
</reference>
<reference evidence="3 9" key="5">
    <citation type="journal article" date="2024" name="Microbiol. Resour. Announc.">
        <title>Genome annotations for the ascomycete fungi Trichoderma harzianum, Trichoderma aggressivum, and Purpureocillium lilacinum.</title>
        <authorList>
            <person name="Beijen E.P.W."/>
            <person name="Ohm R.A."/>
        </authorList>
    </citation>
    <scope>NUCLEOTIDE SEQUENCE [LARGE SCALE GENOMIC DNA]</scope>
    <source>
        <strain evidence="3 9">CBS 150709</strain>
    </source>
</reference>
<dbReference type="Proteomes" id="UP000245956">
    <property type="component" value="Unassembled WGS sequence"/>
</dbReference>
<evidence type="ECO:0000313" key="8">
    <source>
        <dbReference type="Proteomes" id="UP000245956"/>
    </source>
</evidence>
<reference evidence="6" key="1">
    <citation type="submission" date="2015-05" db="EMBL/GenBank/DDBJ databases">
        <authorList>
            <person name="Wang D.B."/>
            <person name="Wang M."/>
        </authorList>
    </citation>
    <scope>NUCLEOTIDE SEQUENCE</scope>
    <source>
        <strain evidence="6">36-1</strain>
    </source>
</reference>
<evidence type="ECO:0000313" key="6">
    <source>
        <dbReference type="EMBL" id="PWI66106.1"/>
    </source>
</evidence>
<dbReference type="EMBL" id="LSBH01000002">
    <property type="protein sequence ID" value="OAQ83588.1"/>
    <property type="molecule type" value="Genomic_DNA"/>
</dbReference>
<proteinExistence type="predicted"/>
<feature type="compositionally biased region" description="Basic and acidic residues" evidence="1">
    <location>
        <begin position="109"/>
        <end position="121"/>
    </location>
</feature>